<dbReference type="KEGG" id="dmr:Deima_2115"/>
<gene>
    <name evidence="2" type="ordered locus">Deima_2115</name>
</gene>
<proteinExistence type="predicted"/>
<feature type="region of interest" description="Disordered" evidence="1">
    <location>
        <begin position="172"/>
        <end position="195"/>
    </location>
</feature>
<name>E8U9L9_DEIML</name>
<dbReference type="HOGENOM" id="CLU_1394334_0_0_0"/>
<dbReference type="AlphaFoldDB" id="E8U9L9"/>
<evidence type="ECO:0000256" key="1">
    <source>
        <dbReference type="SAM" id="MobiDB-lite"/>
    </source>
</evidence>
<reference evidence="2 3" key="1">
    <citation type="journal article" date="2011" name="Stand. Genomic Sci.">
        <title>Complete genome sequence of Deinococcus maricopensis type strain (LB-34).</title>
        <authorList>
            <person name="Pukall R."/>
            <person name="Zeytun A."/>
            <person name="Lucas S."/>
            <person name="Lapidus A."/>
            <person name="Hammon N."/>
            <person name="Deshpande S."/>
            <person name="Nolan M."/>
            <person name="Cheng J.F."/>
            <person name="Pitluck S."/>
            <person name="Liolios K."/>
            <person name="Pagani I."/>
            <person name="Mikhailova N."/>
            <person name="Ivanova N."/>
            <person name="Mavromatis K."/>
            <person name="Pati A."/>
            <person name="Tapia R."/>
            <person name="Han C."/>
            <person name="Goodwin L."/>
            <person name="Chen A."/>
            <person name="Palaniappan K."/>
            <person name="Land M."/>
            <person name="Hauser L."/>
            <person name="Chang Y.J."/>
            <person name="Jeffries C.D."/>
            <person name="Brambilla E.M."/>
            <person name="Rohde M."/>
            <person name="Goker M."/>
            <person name="Detter J.C."/>
            <person name="Woyke T."/>
            <person name="Bristow J."/>
            <person name="Eisen J.A."/>
            <person name="Markowitz V."/>
            <person name="Hugenholtz P."/>
            <person name="Kyrpides N.C."/>
            <person name="Klenk H.P."/>
        </authorList>
    </citation>
    <scope>NUCLEOTIDE SEQUENCE [LARGE SCALE GENOMIC DNA]</scope>
    <source>
        <strain evidence="3">DSM 21211 / LMG 22137 / NRRL B-23946 / LB-34</strain>
    </source>
</reference>
<sequence length="195" mass="20616" precursor="true">MQAGAGAGGTLAHPRAPIRYSRGVRSLALTVLLLTPALAAPVRLQFTPGQPVNATVTFERVVTFLSVDVQPKPNVRLSATALAAAKTRWQKALAAQPVPLPNRWTFQGAGAAPSGTDVSAADLTVTLDAFDLLFGARMRVDIQANGAPVGTYDNARFQLQLKDVQPRVCATERGRRAGSSVEETKLQETAAKSVD</sequence>
<dbReference type="STRING" id="709986.Deima_2115"/>
<keyword evidence="3" id="KW-1185">Reference proteome</keyword>
<evidence type="ECO:0000313" key="2">
    <source>
        <dbReference type="EMBL" id="ADV67758.1"/>
    </source>
</evidence>
<reference evidence="3" key="2">
    <citation type="submission" date="2011-01" db="EMBL/GenBank/DDBJ databases">
        <title>The complete genome of Deinococcus maricopensis DSM 21211.</title>
        <authorList>
            <consortium name="US DOE Joint Genome Institute (JGI-PGF)"/>
            <person name="Lucas S."/>
            <person name="Copeland A."/>
            <person name="Lapidus A."/>
            <person name="Goodwin L."/>
            <person name="Pitluck S."/>
            <person name="Kyrpides N."/>
            <person name="Mavromatis K."/>
            <person name="Pagani I."/>
            <person name="Ivanova N."/>
            <person name="Ovchinnikova G."/>
            <person name="Zeytun A."/>
            <person name="Detter J.C."/>
            <person name="Han C."/>
            <person name="Land M."/>
            <person name="Hauser L."/>
            <person name="Markowitz V."/>
            <person name="Cheng J.-F."/>
            <person name="Hugenholtz P."/>
            <person name="Woyke T."/>
            <person name="Wu D."/>
            <person name="Pukall R."/>
            <person name="Gehrich-Schroeter G."/>
            <person name="Brambilla E."/>
            <person name="Klenk H.-P."/>
            <person name="Eisen J.A."/>
        </authorList>
    </citation>
    <scope>NUCLEOTIDE SEQUENCE [LARGE SCALE GENOMIC DNA]</scope>
    <source>
        <strain evidence="3">DSM 21211 / LMG 22137 / NRRL B-23946 / LB-34</strain>
    </source>
</reference>
<dbReference type="EMBL" id="CP002454">
    <property type="protein sequence ID" value="ADV67758.1"/>
    <property type="molecule type" value="Genomic_DNA"/>
</dbReference>
<evidence type="ECO:0000313" key="3">
    <source>
        <dbReference type="Proteomes" id="UP000008635"/>
    </source>
</evidence>
<dbReference type="Proteomes" id="UP000008635">
    <property type="component" value="Chromosome"/>
</dbReference>
<protein>
    <submittedName>
        <fullName evidence="2">Uncharacterized protein</fullName>
    </submittedName>
</protein>
<accession>E8U9L9</accession>
<organism evidence="2 3">
    <name type="scientific">Deinococcus maricopensis (strain DSM 21211 / LMG 22137 / NRRL B-23946 / LB-34)</name>
    <dbReference type="NCBI Taxonomy" id="709986"/>
    <lineage>
        <taxon>Bacteria</taxon>
        <taxon>Thermotogati</taxon>
        <taxon>Deinococcota</taxon>
        <taxon>Deinococci</taxon>
        <taxon>Deinococcales</taxon>
        <taxon>Deinococcaceae</taxon>
        <taxon>Deinococcus</taxon>
    </lineage>
</organism>